<sequence>MISQSQSDLNQFSQAMDISLNSVDQSQSLYQRFQGINTENNLDNQNEIISVQSIRIPFNKVDFIQQPIQSKKIMPAQIKKIGNSYQFYIFDLLLMEATKNGLLNQKYIIQSESKALVGKIKILESGKLFVFQDGGMSPKKCTNQSFYRKYLGSICKNNELKCHIPKINQQNNQIYTYSPVYFKKNKEIIQQNNQFFEFYNIFKFQKENLWSIFYKKELTSDHFLIKIQKTDENSYEVLYTTPINHLQSFQISIALIQIMS</sequence>
<reference evidence="1" key="1">
    <citation type="submission" date="2021-01" db="EMBL/GenBank/DDBJ databases">
        <authorList>
            <consortium name="Genoscope - CEA"/>
            <person name="William W."/>
        </authorList>
    </citation>
    <scope>NUCLEOTIDE SEQUENCE</scope>
</reference>
<organism evidence="1 2">
    <name type="scientific">Paramecium pentaurelia</name>
    <dbReference type="NCBI Taxonomy" id="43138"/>
    <lineage>
        <taxon>Eukaryota</taxon>
        <taxon>Sar</taxon>
        <taxon>Alveolata</taxon>
        <taxon>Ciliophora</taxon>
        <taxon>Intramacronucleata</taxon>
        <taxon>Oligohymenophorea</taxon>
        <taxon>Peniculida</taxon>
        <taxon>Parameciidae</taxon>
        <taxon>Paramecium</taxon>
    </lineage>
</organism>
<proteinExistence type="predicted"/>
<comment type="caution">
    <text evidence="1">The sequence shown here is derived from an EMBL/GenBank/DDBJ whole genome shotgun (WGS) entry which is preliminary data.</text>
</comment>
<dbReference type="AlphaFoldDB" id="A0A8S1VWX2"/>
<dbReference type="EMBL" id="CAJJDO010000070">
    <property type="protein sequence ID" value="CAD8178746.1"/>
    <property type="molecule type" value="Genomic_DNA"/>
</dbReference>
<protein>
    <submittedName>
        <fullName evidence="1">Uncharacterized protein</fullName>
    </submittedName>
</protein>
<dbReference type="Proteomes" id="UP000689195">
    <property type="component" value="Unassembled WGS sequence"/>
</dbReference>
<accession>A0A8S1VWX2</accession>
<dbReference type="OrthoDB" id="292873at2759"/>
<name>A0A8S1VWX2_9CILI</name>
<keyword evidence="2" id="KW-1185">Reference proteome</keyword>
<gene>
    <name evidence="1" type="ORF">PPENT_87.1.T0700086</name>
</gene>
<evidence type="ECO:0000313" key="1">
    <source>
        <dbReference type="EMBL" id="CAD8178746.1"/>
    </source>
</evidence>
<evidence type="ECO:0000313" key="2">
    <source>
        <dbReference type="Proteomes" id="UP000689195"/>
    </source>
</evidence>